<dbReference type="RefSeq" id="WP_207110146.1">
    <property type="nucleotide sequence ID" value="NZ_JAFLVR010000059.1"/>
</dbReference>
<evidence type="ECO:0000313" key="2">
    <source>
        <dbReference type="EMBL" id="MBO0454407.1"/>
    </source>
</evidence>
<organism evidence="2 3">
    <name type="scientific">Candidatus Enterococcus murrayae</name>
    <dbReference type="NCBI Taxonomy" id="2815321"/>
    <lineage>
        <taxon>Bacteria</taxon>
        <taxon>Bacillati</taxon>
        <taxon>Bacillota</taxon>
        <taxon>Bacilli</taxon>
        <taxon>Lactobacillales</taxon>
        <taxon>Enterococcaceae</taxon>
        <taxon>Enterococcus</taxon>
    </lineage>
</organism>
<name>A0ABS3HLS1_9ENTE</name>
<keyword evidence="1" id="KW-1133">Transmembrane helix</keyword>
<keyword evidence="3" id="KW-1185">Reference proteome</keyword>
<keyword evidence="1" id="KW-0812">Transmembrane</keyword>
<evidence type="ECO:0000313" key="3">
    <source>
        <dbReference type="Proteomes" id="UP000664495"/>
    </source>
</evidence>
<feature type="transmembrane region" description="Helical" evidence="1">
    <location>
        <begin position="46"/>
        <end position="66"/>
    </location>
</feature>
<dbReference type="EMBL" id="JAFLVR010000059">
    <property type="protein sequence ID" value="MBO0454407.1"/>
    <property type="molecule type" value="Genomic_DNA"/>
</dbReference>
<feature type="transmembrane region" description="Helical" evidence="1">
    <location>
        <begin position="128"/>
        <end position="154"/>
    </location>
</feature>
<reference evidence="2 3" key="1">
    <citation type="submission" date="2021-03" db="EMBL/GenBank/DDBJ databases">
        <title>Enterococcal diversity collection.</title>
        <authorList>
            <person name="Gilmore M.S."/>
            <person name="Schwartzman J."/>
            <person name="Van Tyne D."/>
            <person name="Martin M."/>
            <person name="Earl A.M."/>
            <person name="Manson A.L."/>
            <person name="Straub T."/>
            <person name="Salamzade R."/>
            <person name="Saavedra J."/>
            <person name="Lebreton F."/>
            <person name="Prichula J."/>
            <person name="Schaufler K."/>
            <person name="Gaca A."/>
            <person name="Sgardioli B."/>
            <person name="Wagenaar J."/>
            <person name="Strong T."/>
        </authorList>
    </citation>
    <scope>NUCLEOTIDE SEQUENCE [LARGE SCALE GENOMIC DNA]</scope>
    <source>
        <strain evidence="2 3">MJM16</strain>
    </source>
</reference>
<dbReference type="Gene3D" id="1.10.1760.20">
    <property type="match status" value="1"/>
</dbReference>
<protein>
    <submittedName>
        <fullName evidence="2">ECF transporter S component</fullName>
    </submittedName>
</protein>
<gene>
    <name evidence="2" type="ORF">JZO85_19290</name>
</gene>
<feature type="transmembrane region" description="Helical" evidence="1">
    <location>
        <begin position="86"/>
        <end position="107"/>
    </location>
</feature>
<accession>A0ABS3HLS1</accession>
<feature type="transmembrane region" description="Helical" evidence="1">
    <location>
        <begin position="160"/>
        <end position="181"/>
    </location>
</feature>
<dbReference type="Proteomes" id="UP000664495">
    <property type="component" value="Unassembled WGS sequence"/>
</dbReference>
<comment type="caution">
    <text evidence="2">The sequence shown here is derived from an EMBL/GenBank/DDBJ whole genome shotgun (WGS) entry which is preliminary data.</text>
</comment>
<proteinExistence type="predicted"/>
<sequence length="194" mass="21583">MGIVWCSSLNNSNSKVYSFFALGVKELSLLSMMIALCVVSRSFFQFIVNVQPVTAILLIITIYWGVYQGLIVSVLSILITNFYMGMGIWTVAQIVTYFLIIFLTGLLKKLPAFKNSILVQAIYAGITGLLFGLFISAIQAPFFGISAFLPYYLAGVPTDVMHAVGNVAFYLLLTPILRKLLTQTIQRWRRASSK</sequence>
<evidence type="ECO:0000256" key="1">
    <source>
        <dbReference type="SAM" id="Phobius"/>
    </source>
</evidence>
<keyword evidence="1" id="KW-0472">Membrane</keyword>
<feature type="transmembrane region" description="Helical" evidence="1">
    <location>
        <begin position="17"/>
        <end position="39"/>
    </location>
</feature>